<dbReference type="Ensembl" id="ENSSMRT00000005627.1">
    <property type="protein sequence ID" value="ENSSMRP00000004770.1"/>
    <property type="gene ID" value="ENSSMRG00000003929.1"/>
</dbReference>
<feature type="compositionally biased region" description="Polar residues" evidence="1">
    <location>
        <begin position="119"/>
        <end position="131"/>
    </location>
</feature>
<keyword evidence="3" id="KW-1185">Reference proteome</keyword>
<feature type="compositionally biased region" description="Basic and acidic residues" evidence="1">
    <location>
        <begin position="400"/>
        <end position="410"/>
    </location>
</feature>
<dbReference type="GO" id="GO:0005198">
    <property type="term" value="F:structural molecule activity"/>
    <property type="evidence" value="ECO:0007669"/>
    <property type="project" value="InterPro"/>
</dbReference>
<dbReference type="AlphaFoldDB" id="A0A8D0B3G6"/>
<dbReference type="OMA" id="EPRITYS"/>
<proteinExistence type="predicted"/>
<feature type="region of interest" description="Disordered" evidence="1">
    <location>
        <begin position="400"/>
        <end position="427"/>
    </location>
</feature>
<dbReference type="PANTHER" id="PTHR12392:SF0">
    <property type="entry name" value="LADININ-1"/>
    <property type="match status" value="1"/>
</dbReference>
<dbReference type="GO" id="GO:0015629">
    <property type="term" value="C:actin cytoskeleton"/>
    <property type="evidence" value="ECO:0007669"/>
    <property type="project" value="Ensembl"/>
</dbReference>
<evidence type="ECO:0000313" key="2">
    <source>
        <dbReference type="Ensembl" id="ENSSMRP00000004770.1"/>
    </source>
</evidence>
<protein>
    <submittedName>
        <fullName evidence="2">Ladinin 1</fullName>
    </submittedName>
</protein>
<organism evidence="2 3">
    <name type="scientific">Salvator merianae</name>
    <name type="common">Argentine black and white tegu</name>
    <name type="synonym">Tupinambis merianae</name>
    <dbReference type="NCBI Taxonomy" id="96440"/>
    <lineage>
        <taxon>Eukaryota</taxon>
        <taxon>Metazoa</taxon>
        <taxon>Chordata</taxon>
        <taxon>Craniata</taxon>
        <taxon>Vertebrata</taxon>
        <taxon>Euteleostomi</taxon>
        <taxon>Lepidosauria</taxon>
        <taxon>Squamata</taxon>
        <taxon>Bifurcata</taxon>
        <taxon>Unidentata</taxon>
        <taxon>Episquamata</taxon>
        <taxon>Laterata</taxon>
        <taxon>Teiioidea</taxon>
        <taxon>Teiidae</taxon>
        <taxon>Salvator</taxon>
    </lineage>
</organism>
<name>A0A8D0B3G6_SALMN</name>
<feature type="compositionally biased region" description="Basic and acidic residues" evidence="1">
    <location>
        <begin position="77"/>
        <end position="114"/>
    </location>
</feature>
<feature type="compositionally biased region" description="Basic and acidic residues" evidence="1">
    <location>
        <begin position="152"/>
        <end position="161"/>
    </location>
</feature>
<feature type="compositionally biased region" description="Polar residues" evidence="1">
    <location>
        <begin position="1"/>
        <end position="15"/>
    </location>
</feature>
<feature type="compositionally biased region" description="Polar residues" evidence="1">
    <location>
        <begin position="411"/>
        <end position="421"/>
    </location>
</feature>
<reference evidence="2" key="2">
    <citation type="submission" date="2025-09" db="UniProtKB">
        <authorList>
            <consortium name="Ensembl"/>
        </authorList>
    </citation>
    <scope>IDENTIFICATION</scope>
</reference>
<feature type="compositionally biased region" description="Basic and acidic residues" evidence="1">
    <location>
        <begin position="170"/>
        <end position="187"/>
    </location>
</feature>
<dbReference type="Proteomes" id="UP000694421">
    <property type="component" value="Unplaced"/>
</dbReference>
<dbReference type="PANTHER" id="PTHR12392">
    <property type="entry name" value="LADININ 1"/>
    <property type="match status" value="1"/>
</dbReference>
<dbReference type="InterPro" id="IPR017404">
    <property type="entry name" value="Ladinin_1"/>
</dbReference>
<evidence type="ECO:0000256" key="1">
    <source>
        <dbReference type="SAM" id="MobiDB-lite"/>
    </source>
</evidence>
<dbReference type="GeneTree" id="ENSGT00390000005256"/>
<feature type="compositionally biased region" description="Polar residues" evidence="1">
    <location>
        <begin position="189"/>
        <end position="211"/>
    </location>
</feature>
<reference evidence="2" key="1">
    <citation type="submission" date="2025-08" db="UniProtKB">
        <authorList>
            <consortium name="Ensembl"/>
        </authorList>
    </citation>
    <scope>IDENTIFICATION</scope>
</reference>
<sequence>MSFNRRNWYTLSSLAQQRSVEDEEEQERERRRRHRQLSSTSEPKESSNTVQNEISRAPNRFSRSSEVRSPKLQSYKMENERTLSETKGKQQDRSLRRKEEISNNVKKDQKETVKTKKQGNNSAEKSLSETAQKNKDPTAKKHGGLVQPVDATEEKCQHLDEEKEETVAEAYKKLDKEEEKPSLKDEVFTTEQNAPNVAPTQGLATTRQPQRASWERKSISRLEVKIQPRVRNVSEAVFTVSPASGPQIGERSVPKAREVVSVSPGQDRAETHLLDSRPQITYSSSFKRITPRTISFRVVPKKDKDDTLSRSASMRLPASSTKLEEKLEKYTSAVQRAGSIKISPSTRRNFHPSLEGVASKRSIFEATVPIRTESTTPVRKESLKIPGGVTSRINLWISRTQDEGTKDIRSTENTVQQSQLGKRSENA</sequence>
<feature type="compositionally biased region" description="Polar residues" evidence="1">
    <location>
        <begin position="37"/>
        <end position="54"/>
    </location>
</feature>
<feature type="region of interest" description="Disordered" evidence="1">
    <location>
        <begin position="1"/>
        <end position="216"/>
    </location>
</feature>
<evidence type="ECO:0000313" key="3">
    <source>
        <dbReference type="Proteomes" id="UP000694421"/>
    </source>
</evidence>
<accession>A0A8D0B3G6</accession>